<evidence type="ECO:0000313" key="3">
    <source>
        <dbReference type="Proteomes" id="UP000054270"/>
    </source>
</evidence>
<dbReference type="PANTHER" id="PTHR46579">
    <property type="entry name" value="F5/8 TYPE C DOMAIN-CONTAINING PROTEIN-RELATED"/>
    <property type="match status" value="1"/>
</dbReference>
<dbReference type="Proteomes" id="UP000054270">
    <property type="component" value="Unassembled WGS sequence"/>
</dbReference>
<evidence type="ECO:0000256" key="1">
    <source>
        <dbReference type="SAM" id="Phobius"/>
    </source>
</evidence>
<evidence type="ECO:0000313" key="2">
    <source>
        <dbReference type="EMBL" id="KJA23320.1"/>
    </source>
</evidence>
<keyword evidence="1" id="KW-0472">Membrane</keyword>
<accession>A0A0D2PUP8</accession>
<keyword evidence="1" id="KW-0812">Transmembrane</keyword>
<organism evidence="2 3">
    <name type="scientific">Hypholoma sublateritium (strain FD-334 SS-4)</name>
    <dbReference type="NCBI Taxonomy" id="945553"/>
    <lineage>
        <taxon>Eukaryota</taxon>
        <taxon>Fungi</taxon>
        <taxon>Dikarya</taxon>
        <taxon>Basidiomycota</taxon>
        <taxon>Agaricomycotina</taxon>
        <taxon>Agaricomycetes</taxon>
        <taxon>Agaricomycetidae</taxon>
        <taxon>Agaricales</taxon>
        <taxon>Agaricineae</taxon>
        <taxon>Strophariaceae</taxon>
        <taxon>Hypholoma</taxon>
    </lineage>
</organism>
<keyword evidence="3" id="KW-1185">Reference proteome</keyword>
<dbReference type="AlphaFoldDB" id="A0A0D2PUP8"/>
<protein>
    <submittedName>
        <fullName evidence="2">Uncharacterized protein</fullName>
    </submittedName>
</protein>
<feature type="transmembrane region" description="Helical" evidence="1">
    <location>
        <begin position="79"/>
        <end position="101"/>
    </location>
</feature>
<dbReference type="EMBL" id="KN817544">
    <property type="protein sequence ID" value="KJA23320.1"/>
    <property type="molecule type" value="Genomic_DNA"/>
</dbReference>
<dbReference type="OrthoDB" id="2669721at2759"/>
<reference evidence="3" key="1">
    <citation type="submission" date="2014-04" db="EMBL/GenBank/DDBJ databases">
        <title>Evolutionary Origins and Diversification of the Mycorrhizal Mutualists.</title>
        <authorList>
            <consortium name="DOE Joint Genome Institute"/>
            <consortium name="Mycorrhizal Genomics Consortium"/>
            <person name="Kohler A."/>
            <person name="Kuo A."/>
            <person name="Nagy L.G."/>
            <person name="Floudas D."/>
            <person name="Copeland A."/>
            <person name="Barry K.W."/>
            <person name="Cichocki N."/>
            <person name="Veneault-Fourrey C."/>
            <person name="LaButti K."/>
            <person name="Lindquist E.A."/>
            <person name="Lipzen A."/>
            <person name="Lundell T."/>
            <person name="Morin E."/>
            <person name="Murat C."/>
            <person name="Riley R."/>
            <person name="Ohm R."/>
            <person name="Sun H."/>
            <person name="Tunlid A."/>
            <person name="Henrissat B."/>
            <person name="Grigoriev I.V."/>
            <person name="Hibbett D.S."/>
            <person name="Martin F."/>
        </authorList>
    </citation>
    <scope>NUCLEOTIDE SEQUENCE [LARGE SCALE GENOMIC DNA]</scope>
    <source>
        <strain evidence="3">FD-334 SS-4</strain>
    </source>
</reference>
<sequence>MHLGSFNLSDLLLSLWRGKLDHERTDPTSAWPWAVLKGSTWERHGKAVADATPYLPGSFDRPPRNIAEKINSGYKAWEWLLYLYGLAPALLYGVLPPPYYLHFCKLVKAMRIIQQHHIKTSDLITAESLLRSFAFEYETIYYQRRIDRLHFCRHSIHALLHLASEVTRIGPPICSSQWTMERTIGNLGEEIRQPSNPYANLSQRGLLRCQINALTAMIPDLQHVPPVLPRGGIDLGGGFALLRAQDRYDRAMRPCEGEALARYIWNLHRIVLGPHCPKIARWARLRLPNGQVARSRWKEVQKPLNKVRIARNIKGQEMTLAVVSMYSEPHADLLSASHGTFASCQYFGDDALVVIEISCIESVVAMVPHTPPHSLDSESHFFLIERPGLDVVNLGDMQESIIGT</sequence>
<keyword evidence="1" id="KW-1133">Transmembrane helix</keyword>
<name>A0A0D2PUP8_HYPSF</name>
<dbReference type="STRING" id="945553.A0A0D2PUP8"/>
<proteinExistence type="predicted"/>
<gene>
    <name evidence="2" type="ORF">HYPSUDRAFT_137916</name>
</gene>
<dbReference type="PANTHER" id="PTHR46579:SF1">
    <property type="entry name" value="F5_8 TYPE C DOMAIN-CONTAINING PROTEIN"/>
    <property type="match status" value="1"/>
</dbReference>